<reference evidence="2" key="1">
    <citation type="submission" date="2021-03" db="EMBL/GenBank/DDBJ databases">
        <authorList>
            <person name="Tagirdzhanova G."/>
        </authorList>
    </citation>
    <scope>NUCLEOTIDE SEQUENCE</scope>
</reference>
<proteinExistence type="predicted"/>
<feature type="domain" description="2,6-dihydroxypyridine 3-monooxygenase substrate binding" evidence="1">
    <location>
        <begin position="195"/>
        <end position="318"/>
    </location>
</feature>
<comment type="caution">
    <text evidence="2">The sequence shown here is derived from an EMBL/GenBank/DDBJ whole genome shotgun (WGS) entry which is preliminary data.</text>
</comment>
<dbReference type="OrthoDB" id="16820at2759"/>
<dbReference type="SUPFAM" id="SSF51905">
    <property type="entry name" value="FAD/NAD(P)-binding domain"/>
    <property type="match status" value="1"/>
</dbReference>
<dbReference type="InterPro" id="IPR054707">
    <property type="entry name" value="DhpH_subs-bd"/>
</dbReference>
<dbReference type="Gene3D" id="3.50.50.60">
    <property type="entry name" value="FAD/NAD(P)-binding domain"/>
    <property type="match status" value="1"/>
</dbReference>
<dbReference type="SUPFAM" id="SSF54373">
    <property type="entry name" value="FAD-linked reductases, C-terminal domain"/>
    <property type="match status" value="1"/>
</dbReference>
<evidence type="ECO:0000313" key="3">
    <source>
        <dbReference type="Proteomes" id="UP000664169"/>
    </source>
</evidence>
<evidence type="ECO:0000313" key="2">
    <source>
        <dbReference type="EMBL" id="CAF9908649.1"/>
    </source>
</evidence>
<gene>
    <name evidence="2" type="ORF">GOMPHAMPRED_006241</name>
</gene>
<dbReference type="InterPro" id="IPR036188">
    <property type="entry name" value="FAD/NAD-bd_sf"/>
</dbReference>
<accession>A0A8H3ICL3</accession>
<evidence type="ECO:0000259" key="1">
    <source>
        <dbReference type="Pfam" id="PF22607"/>
    </source>
</evidence>
<dbReference type="Pfam" id="PF22607">
    <property type="entry name" value="FAD_binding-like"/>
    <property type="match status" value="1"/>
</dbReference>
<name>A0A8H3ICL3_9LECA</name>
<protein>
    <recommendedName>
        <fullName evidence="1">2,6-dihydroxypyridine 3-monooxygenase substrate binding domain-containing protein</fullName>
    </recommendedName>
</protein>
<sequence length="417" mass="46786">MTKETDGSLPQFWDVVIAGGSLSGLLYGVALKRQGRSVCILEQAKSARTNTAAGIGIGYHGQKYLEQYDLVKTPFWYYVDGSQVLDTQGNFRFKAKKKFNMTSWDALFYRLRANFDGYDSGYCAIPSEPPSAGHVKYLPDKRVTGFDVVGDIVRVNYQDVQDHSEATLETSLLIGADGINSTIRKILAPRVELNYSGFVAWRGTVPEMEVSPKAREAFTGLYNCPLPDRAGYVVAYAIPGKKGALEIGSRELNLVWYTEESKDILVDSDGYKHRTTLPKGKMPAHVWTEQLKKAGKMFQPYREVCEKIEQPFISTVNDCMAPRISWHGGKVVLAGEASLLMRPNAGSSFETASFALLEFINGDKHWESSVRYNNHKNQAMAKMFGEYSLYGLWKLSIWWTLFKFIGLKRAVLQNLIA</sequence>
<dbReference type="AlphaFoldDB" id="A0A8H3ICL3"/>
<dbReference type="InterPro" id="IPR053212">
    <property type="entry name" value="DHP_3-monooxygenase"/>
</dbReference>
<dbReference type="PANTHER" id="PTHR47469:SF2">
    <property type="entry name" value="OS06G0597600 PROTEIN"/>
    <property type="match status" value="1"/>
</dbReference>
<dbReference type="PANTHER" id="PTHR47469">
    <property type="entry name" value="MONOOXYGENASE-LIKE"/>
    <property type="match status" value="1"/>
</dbReference>
<organism evidence="2 3">
    <name type="scientific">Gomphillus americanus</name>
    <dbReference type="NCBI Taxonomy" id="1940652"/>
    <lineage>
        <taxon>Eukaryota</taxon>
        <taxon>Fungi</taxon>
        <taxon>Dikarya</taxon>
        <taxon>Ascomycota</taxon>
        <taxon>Pezizomycotina</taxon>
        <taxon>Lecanoromycetes</taxon>
        <taxon>OSLEUM clade</taxon>
        <taxon>Ostropomycetidae</taxon>
        <taxon>Ostropales</taxon>
        <taxon>Graphidaceae</taxon>
        <taxon>Gomphilloideae</taxon>
        <taxon>Gomphillus</taxon>
    </lineage>
</organism>
<dbReference type="Proteomes" id="UP000664169">
    <property type="component" value="Unassembled WGS sequence"/>
</dbReference>
<dbReference type="PRINTS" id="PR00420">
    <property type="entry name" value="RNGMNOXGNASE"/>
</dbReference>
<dbReference type="EMBL" id="CAJPDQ010000004">
    <property type="protein sequence ID" value="CAF9908649.1"/>
    <property type="molecule type" value="Genomic_DNA"/>
</dbReference>
<keyword evidence="3" id="KW-1185">Reference proteome</keyword>
<dbReference type="Gene3D" id="3.30.9.60">
    <property type="match status" value="1"/>
</dbReference>